<proteinExistence type="predicted"/>
<organism evidence="1 2">
    <name type="scientific">Rhabditophanes sp. KR3021</name>
    <dbReference type="NCBI Taxonomy" id="114890"/>
    <lineage>
        <taxon>Eukaryota</taxon>
        <taxon>Metazoa</taxon>
        <taxon>Ecdysozoa</taxon>
        <taxon>Nematoda</taxon>
        <taxon>Chromadorea</taxon>
        <taxon>Rhabditida</taxon>
        <taxon>Tylenchina</taxon>
        <taxon>Panagrolaimomorpha</taxon>
        <taxon>Strongyloidoidea</taxon>
        <taxon>Alloionematidae</taxon>
        <taxon>Rhabditophanes</taxon>
    </lineage>
</organism>
<protein>
    <submittedName>
        <fullName evidence="2">Serpentine receptor class gamma</fullName>
    </submittedName>
</protein>
<dbReference type="WBParaSite" id="RSKR_0001040956.1">
    <property type="protein sequence ID" value="RSKR_0001040956.1"/>
    <property type="gene ID" value="RSKR_0001040956"/>
</dbReference>
<name>A0AC35UEF8_9BILA</name>
<sequence length="151" mass="16894">MPMFSWKFYSALSGYMVYLVINYTIVVFTYITFKRFMEDNISAMSTLTRKINIEFNRILLIQCGSPLIVGVPLIIYIISLLTKSTWDEGGIVIVSLLTATPIINATAFLCFSSKNRAILRARIGNVVNTVYPGTINIIQVAPVNSTILFPV</sequence>
<evidence type="ECO:0000313" key="2">
    <source>
        <dbReference type="WBParaSite" id="RSKR_0001040956.1"/>
    </source>
</evidence>
<evidence type="ECO:0000313" key="1">
    <source>
        <dbReference type="Proteomes" id="UP000095286"/>
    </source>
</evidence>
<accession>A0AC35UEF8</accession>
<dbReference type="Proteomes" id="UP000095286">
    <property type="component" value="Unplaced"/>
</dbReference>
<reference evidence="2" key="1">
    <citation type="submission" date="2016-11" db="UniProtKB">
        <authorList>
            <consortium name="WormBaseParasite"/>
        </authorList>
    </citation>
    <scope>IDENTIFICATION</scope>
    <source>
        <strain evidence="2">KR3021</strain>
    </source>
</reference>